<evidence type="ECO:0000256" key="1">
    <source>
        <dbReference type="ARBA" id="ARBA00010702"/>
    </source>
</evidence>
<dbReference type="Pfam" id="PF03747">
    <property type="entry name" value="ADP_ribosyl_GH"/>
    <property type="match status" value="1"/>
</dbReference>
<dbReference type="EMBL" id="FXTG01000005">
    <property type="protein sequence ID" value="SMO75115.1"/>
    <property type="molecule type" value="Genomic_DNA"/>
</dbReference>
<dbReference type="Gene3D" id="1.10.4080.10">
    <property type="entry name" value="ADP-ribosylation/Crystallin J1"/>
    <property type="match status" value="1"/>
</dbReference>
<reference evidence="3 4" key="1">
    <citation type="submission" date="2017-05" db="EMBL/GenBank/DDBJ databases">
        <authorList>
            <person name="Varghese N."/>
            <person name="Submissions S."/>
        </authorList>
    </citation>
    <scope>NUCLEOTIDE SEQUENCE [LARGE SCALE GENOMIC DNA]</scope>
    <source>
        <strain evidence="3 4">DSM 45139</strain>
    </source>
</reference>
<evidence type="ECO:0000313" key="4">
    <source>
        <dbReference type="Proteomes" id="UP000315460"/>
    </source>
</evidence>
<comment type="caution">
    <text evidence="3">The sequence shown here is derived from an EMBL/GenBank/DDBJ whole genome shotgun (WGS) entry which is preliminary data.</text>
</comment>
<dbReference type="InterPro" id="IPR050792">
    <property type="entry name" value="ADP-ribosylglycohydrolase"/>
</dbReference>
<dbReference type="SUPFAM" id="SSF101478">
    <property type="entry name" value="ADP-ribosylglycohydrolase"/>
    <property type="match status" value="1"/>
</dbReference>
<dbReference type="InterPro" id="IPR005502">
    <property type="entry name" value="Ribosyl_crysJ1"/>
</dbReference>
<evidence type="ECO:0000256" key="2">
    <source>
        <dbReference type="ARBA" id="ARBA00022801"/>
    </source>
</evidence>
<keyword evidence="2" id="KW-0378">Hydrolase</keyword>
<comment type="similarity">
    <text evidence="1">Belongs to the ADP-ribosylglycohydrolase family.</text>
</comment>
<dbReference type="Proteomes" id="UP000315460">
    <property type="component" value="Unassembled WGS sequence"/>
</dbReference>
<accession>A0ABY1N1Z4</accession>
<proteinExistence type="inferred from homology"/>
<keyword evidence="4" id="KW-1185">Reference proteome</keyword>
<protein>
    <submittedName>
        <fullName evidence="3">ADP-ribosylglycohydrolase</fullName>
    </submittedName>
</protein>
<evidence type="ECO:0000313" key="3">
    <source>
        <dbReference type="EMBL" id="SMO75115.1"/>
    </source>
</evidence>
<dbReference type="PANTHER" id="PTHR16222">
    <property type="entry name" value="ADP-RIBOSYLGLYCOHYDROLASE"/>
    <property type="match status" value="1"/>
</dbReference>
<dbReference type="InterPro" id="IPR036705">
    <property type="entry name" value="Ribosyl_crysJ1_sf"/>
</dbReference>
<name>A0ABY1N1Z4_9ACTN</name>
<gene>
    <name evidence="3" type="ORF">SAMN06265174_10529</name>
</gene>
<organism evidence="3 4">
    <name type="scientific">Dietzia kunjamensis subsp. schimae</name>
    <dbReference type="NCBI Taxonomy" id="498198"/>
    <lineage>
        <taxon>Bacteria</taxon>
        <taxon>Bacillati</taxon>
        <taxon>Actinomycetota</taxon>
        <taxon>Actinomycetes</taxon>
        <taxon>Mycobacteriales</taxon>
        <taxon>Dietziaceae</taxon>
        <taxon>Dietzia</taxon>
    </lineage>
</organism>
<dbReference type="PANTHER" id="PTHR16222:SF24">
    <property type="entry name" value="ADP-RIBOSYLHYDROLASE ARH3"/>
    <property type="match status" value="1"/>
</dbReference>
<sequence>MPWSYCGPAMKAKGTVMTSGTPDRQALEHYRSRVRGSLLGGAIGGALGGPVEFLSLETIHRKCGRDGVREFQPESVEGSCAYGRITDGTQMTLFTVEGMIRASVRTDRGLGFTIGVLHHAYDRWLDTQLLPGPDGARDGWLIAERWLYSRRAPSNTCLTALHGPREGRRRLEGFGEPARNQSKGCGGVMRSAPFGLLPPWSWTSPEWQFTSAAQAAGYTHGHTTGRLASGALAVLVGTILRGETLTESVDATVRLLRQQDGHEETVRAIEHAIVAARGSASAGAVESLGGGWIAEEALAMAIYSALAHPEPDEMLDALALAVTHSGDSDSTGAICGNILGALHGEAALPPELAFEVEGRGTILALADDFIYEFTANHRLHGDFGPSTRWTERYPGW</sequence>